<protein>
    <submittedName>
        <fullName evidence="2">Uncharacterized protein</fullName>
    </submittedName>
</protein>
<sequence length="477" mass="52130">MHLLDIARLTDTGYQLAIRHSPNREPMRLLPPSISAVISLKIRRAAHIFHQFLTVLRMVHKLFLGLCCFALLQLSFASIFDLCPQNLTQTITHSSNITWAQVANQTILQLGAPSYLRPDVGGALLPWIYTIVVLIVHIPVVIIRVVKWQTVQSWCLAATAFTIALAAQAYKSTGFGADKILTWTPLLLVIDAGSMAQVTFLIIEQYSLLTRLRHAINPRNRSSPDDAGLLLREYDNSKFGALEAGVSIQLHERNPSPTPIPFTAVPPPFPPLFTSQPPYLALTAIFLFFFVVVLQILGITHALHSSRLPAPPVSWCSPIFQPFGITVLDGNCNNWPIAESFGKGVGCINISGAQQLSWLQATVAGTAIAIVLELLDCVILASVHTSTRWRGVKMRRPWFTMFSGIAVLGLILIFGITYASMLPPGISERVWVVTQAGGVTVYEGELGPAGLRGAMIGWNDGVFKAWGSTYMGTGSSV</sequence>
<feature type="transmembrane region" description="Helical" evidence="1">
    <location>
        <begin position="182"/>
        <end position="203"/>
    </location>
</feature>
<feature type="transmembrane region" description="Helical" evidence="1">
    <location>
        <begin position="398"/>
        <end position="421"/>
    </location>
</feature>
<evidence type="ECO:0000256" key="1">
    <source>
        <dbReference type="SAM" id="Phobius"/>
    </source>
</evidence>
<feature type="transmembrane region" description="Helical" evidence="1">
    <location>
        <begin position="363"/>
        <end position="386"/>
    </location>
</feature>
<feature type="transmembrane region" description="Helical" evidence="1">
    <location>
        <begin position="124"/>
        <end position="146"/>
    </location>
</feature>
<proteinExistence type="predicted"/>
<evidence type="ECO:0000313" key="2">
    <source>
        <dbReference type="EMBL" id="KAK0512758.1"/>
    </source>
</evidence>
<comment type="caution">
    <text evidence="2">The sequence shown here is derived from an EMBL/GenBank/DDBJ whole genome shotgun (WGS) entry which is preliminary data.</text>
</comment>
<reference evidence="2" key="1">
    <citation type="submission" date="2023-03" db="EMBL/GenBank/DDBJ databases">
        <title>Complete genome of Cladonia borealis.</title>
        <authorList>
            <person name="Park H."/>
        </authorList>
    </citation>
    <scope>NUCLEOTIDE SEQUENCE</scope>
    <source>
        <strain evidence="2">ANT050790</strain>
    </source>
</reference>
<dbReference type="EMBL" id="JAFEKC020000009">
    <property type="protein sequence ID" value="KAK0512758.1"/>
    <property type="molecule type" value="Genomic_DNA"/>
</dbReference>
<feature type="transmembrane region" description="Helical" evidence="1">
    <location>
        <begin position="279"/>
        <end position="303"/>
    </location>
</feature>
<name>A0AA39V1W1_9LECA</name>
<keyword evidence="3" id="KW-1185">Reference proteome</keyword>
<dbReference type="AlphaFoldDB" id="A0AA39V1W1"/>
<accession>A0AA39V1W1</accession>
<dbReference type="Proteomes" id="UP001166286">
    <property type="component" value="Unassembled WGS sequence"/>
</dbReference>
<keyword evidence="1" id="KW-1133">Transmembrane helix</keyword>
<gene>
    <name evidence="2" type="ORF">JMJ35_004775</name>
</gene>
<keyword evidence="1" id="KW-0472">Membrane</keyword>
<feature type="transmembrane region" description="Helical" evidence="1">
    <location>
        <begin position="62"/>
        <end position="80"/>
    </location>
</feature>
<keyword evidence="1" id="KW-0812">Transmembrane</keyword>
<evidence type="ECO:0000313" key="3">
    <source>
        <dbReference type="Proteomes" id="UP001166286"/>
    </source>
</evidence>
<feature type="transmembrane region" description="Helical" evidence="1">
    <location>
        <begin position="153"/>
        <end position="170"/>
    </location>
</feature>
<organism evidence="2 3">
    <name type="scientific">Cladonia borealis</name>
    <dbReference type="NCBI Taxonomy" id="184061"/>
    <lineage>
        <taxon>Eukaryota</taxon>
        <taxon>Fungi</taxon>
        <taxon>Dikarya</taxon>
        <taxon>Ascomycota</taxon>
        <taxon>Pezizomycotina</taxon>
        <taxon>Lecanoromycetes</taxon>
        <taxon>OSLEUM clade</taxon>
        <taxon>Lecanoromycetidae</taxon>
        <taxon>Lecanorales</taxon>
        <taxon>Lecanorineae</taxon>
        <taxon>Cladoniaceae</taxon>
        <taxon>Cladonia</taxon>
    </lineage>
</organism>